<dbReference type="EMBL" id="JAUEPP010000004">
    <property type="protein sequence ID" value="KAK3344620.1"/>
    <property type="molecule type" value="Genomic_DNA"/>
</dbReference>
<dbReference type="GeneID" id="87865958"/>
<feature type="region of interest" description="Disordered" evidence="1">
    <location>
        <begin position="364"/>
        <end position="396"/>
    </location>
</feature>
<name>A0AAE0JEC7_9PEZI</name>
<comment type="caution">
    <text evidence="2">The sequence shown here is derived from an EMBL/GenBank/DDBJ whole genome shotgun (WGS) entry which is preliminary data.</text>
</comment>
<proteinExistence type="predicted"/>
<organism evidence="2 3">
    <name type="scientific">Neurospora tetraspora</name>
    <dbReference type="NCBI Taxonomy" id="94610"/>
    <lineage>
        <taxon>Eukaryota</taxon>
        <taxon>Fungi</taxon>
        <taxon>Dikarya</taxon>
        <taxon>Ascomycota</taxon>
        <taxon>Pezizomycotina</taxon>
        <taxon>Sordariomycetes</taxon>
        <taxon>Sordariomycetidae</taxon>
        <taxon>Sordariales</taxon>
        <taxon>Sordariaceae</taxon>
        <taxon>Neurospora</taxon>
    </lineage>
</organism>
<accession>A0AAE0JEC7</accession>
<protein>
    <submittedName>
        <fullName evidence="2">Uncharacterized protein</fullName>
    </submittedName>
</protein>
<keyword evidence="3" id="KW-1185">Reference proteome</keyword>
<dbReference type="RefSeq" id="XP_062681233.1">
    <property type="nucleotide sequence ID" value="XM_062828804.1"/>
</dbReference>
<dbReference type="Proteomes" id="UP001278500">
    <property type="component" value="Unassembled WGS sequence"/>
</dbReference>
<dbReference type="AlphaFoldDB" id="A0AAE0JEC7"/>
<evidence type="ECO:0000313" key="2">
    <source>
        <dbReference type="EMBL" id="KAK3344620.1"/>
    </source>
</evidence>
<sequence>MKRDCRAPKQLKWKKAEAAAVEGVRVVEIASIDYDQNDLEDAVERAMDADPEGQWYTSHGPDHEDPREGSTSRQDPPRGRTTVQGQTHRAPTWEEISTIATVDRTLLTIAHVMGTSPPPAPTPTPELLEDDIRDLIDPYRYGRPNDLATGHWLDPLEDYHQKGQEGEKWDDFWKKRAFIIEGEPTTSWDDLPCQMGAYQPVEGDTAQMHPLHLLHFRMPWFQCITHGCHEHYGKKRDNRFWPVRRTDAQGQPKPVTRTYSRGRPQDTLIIDEWFAFSLRPFGRQEEWLSPRRLAARPLNVYTCTGWGNDPHWGWCPTADCPIHMKQKARAYETEVARHLHQAKSAESTEDEKAAHLAWLREHSLLDEHEPVEEDAPNNHSQELGNGSGPSGRPDEN</sequence>
<reference evidence="2" key="1">
    <citation type="journal article" date="2023" name="Mol. Phylogenet. Evol.">
        <title>Genome-scale phylogeny and comparative genomics of the fungal order Sordariales.</title>
        <authorList>
            <person name="Hensen N."/>
            <person name="Bonometti L."/>
            <person name="Westerberg I."/>
            <person name="Brannstrom I.O."/>
            <person name="Guillou S."/>
            <person name="Cros-Aarteil S."/>
            <person name="Calhoun S."/>
            <person name="Haridas S."/>
            <person name="Kuo A."/>
            <person name="Mondo S."/>
            <person name="Pangilinan J."/>
            <person name="Riley R."/>
            <person name="LaButti K."/>
            <person name="Andreopoulos B."/>
            <person name="Lipzen A."/>
            <person name="Chen C."/>
            <person name="Yan M."/>
            <person name="Daum C."/>
            <person name="Ng V."/>
            <person name="Clum A."/>
            <person name="Steindorff A."/>
            <person name="Ohm R.A."/>
            <person name="Martin F."/>
            <person name="Silar P."/>
            <person name="Natvig D.O."/>
            <person name="Lalanne C."/>
            <person name="Gautier V."/>
            <person name="Ament-Velasquez S.L."/>
            <person name="Kruys A."/>
            <person name="Hutchinson M.I."/>
            <person name="Powell A.J."/>
            <person name="Barry K."/>
            <person name="Miller A.N."/>
            <person name="Grigoriev I.V."/>
            <person name="Debuchy R."/>
            <person name="Gladieux P."/>
            <person name="Hiltunen Thoren M."/>
            <person name="Johannesson H."/>
        </authorList>
    </citation>
    <scope>NUCLEOTIDE SEQUENCE</scope>
    <source>
        <strain evidence="2">CBS 560.94</strain>
    </source>
</reference>
<evidence type="ECO:0000256" key="1">
    <source>
        <dbReference type="SAM" id="MobiDB-lite"/>
    </source>
</evidence>
<evidence type="ECO:0000313" key="3">
    <source>
        <dbReference type="Proteomes" id="UP001278500"/>
    </source>
</evidence>
<gene>
    <name evidence="2" type="ORF">B0H65DRAFT_523772</name>
</gene>
<reference evidence="2" key="2">
    <citation type="submission" date="2023-06" db="EMBL/GenBank/DDBJ databases">
        <authorList>
            <consortium name="Lawrence Berkeley National Laboratory"/>
            <person name="Haridas S."/>
            <person name="Hensen N."/>
            <person name="Bonometti L."/>
            <person name="Westerberg I."/>
            <person name="Brannstrom I.O."/>
            <person name="Guillou S."/>
            <person name="Cros-Aarteil S."/>
            <person name="Calhoun S."/>
            <person name="Kuo A."/>
            <person name="Mondo S."/>
            <person name="Pangilinan J."/>
            <person name="Riley R."/>
            <person name="Labutti K."/>
            <person name="Andreopoulos B."/>
            <person name="Lipzen A."/>
            <person name="Chen C."/>
            <person name="Yanf M."/>
            <person name="Daum C."/>
            <person name="Ng V."/>
            <person name="Clum A."/>
            <person name="Steindorff A."/>
            <person name="Ohm R."/>
            <person name="Martin F."/>
            <person name="Silar P."/>
            <person name="Natvig D."/>
            <person name="Lalanne C."/>
            <person name="Gautier V."/>
            <person name="Ament-Velasquez S.L."/>
            <person name="Kruys A."/>
            <person name="Hutchinson M.I."/>
            <person name="Powell A.J."/>
            <person name="Barry K."/>
            <person name="Miller A.N."/>
            <person name="Grigoriev I.V."/>
            <person name="Debuchy R."/>
            <person name="Gladieux P."/>
            <person name="Thoren M.H."/>
            <person name="Johannesson H."/>
        </authorList>
    </citation>
    <scope>NUCLEOTIDE SEQUENCE</scope>
    <source>
        <strain evidence="2">CBS 560.94</strain>
    </source>
</reference>
<feature type="region of interest" description="Disordered" evidence="1">
    <location>
        <begin position="41"/>
        <end position="93"/>
    </location>
</feature>
<feature type="compositionally biased region" description="Basic and acidic residues" evidence="1">
    <location>
        <begin position="60"/>
        <end position="78"/>
    </location>
</feature>